<dbReference type="AlphaFoldDB" id="A0A4V1NPK6"/>
<dbReference type="Proteomes" id="UP000289482">
    <property type="component" value="Unassembled WGS sequence"/>
</dbReference>
<reference evidence="7 8" key="1">
    <citation type="submission" date="2019-01" db="EMBL/GenBank/DDBJ databases">
        <title>Draft genome sequences of the type strain Streptomyces sioyaensis DSM 40032 and its novel strain, TM32, a thermotolerant antibiotics-producing actinobacterium.</title>
        <authorList>
            <person name="Nakaew N."/>
            <person name="Lumyong S."/>
            <person name="Sloan W.T."/>
            <person name="Sungthong R."/>
        </authorList>
    </citation>
    <scope>NUCLEOTIDE SEQUENCE [LARGE SCALE GENOMIC DNA]</scope>
    <source>
        <strain evidence="7 8">DSM 40032</strain>
    </source>
</reference>
<evidence type="ECO:0000256" key="5">
    <source>
        <dbReference type="ARBA" id="ARBA00022898"/>
    </source>
</evidence>
<evidence type="ECO:0000313" key="7">
    <source>
        <dbReference type="EMBL" id="RXS65150.1"/>
    </source>
</evidence>
<dbReference type="GO" id="GO:0005737">
    <property type="term" value="C:cytoplasm"/>
    <property type="evidence" value="ECO:0007669"/>
    <property type="project" value="TreeGrafter"/>
</dbReference>
<dbReference type="FunFam" id="3.40.640.10:FF:000033">
    <property type="entry name" value="Aspartate aminotransferase"/>
    <property type="match status" value="1"/>
</dbReference>
<dbReference type="RefSeq" id="WP_129248984.1">
    <property type="nucleotide sequence ID" value="NZ_JABZEL010000008.1"/>
</dbReference>
<dbReference type="Pfam" id="PF00155">
    <property type="entry name" value="Aminotran_1_2"/>
    <property type="match status" value="1"/>
</dbReference>
<comment type="caution">
    <text evidence="7">The sequence shown here is derived from an EMBL/GenBank/DDBJ whole genome shotgun (WGS) entry which is preliminary data.</text>
</comment>
<gene>
    <name evidence="7" type="ORF">EST54_19780</name>
</gene>
<dbReference type="InterPro" id="IPR015422">
    <property type="entry name" value="PyrdxlP-dep_Trfase_small"/>
</dbReference>
<dbReference type="GO" id="GO:0016212">
    <property type="term" value="F:kynurenine-oxoglutarate transaminase activity"/>
    <property type="evidence" value="ECO:0007669"/>
    <property type="project" value="TreeGrafter"/>
</dbReference>
<dbReference type="PANTHER" id="PTHR43807">
    <property type="entry name" value="FI04487P"/>
    <property type="match status" value="1"/>
</dbReference>
<evidence type="ECO:0000256" key="4">
    <source>
        <dbReference type="ARBA" id="ARBA00022679"/>
    </source>
</evidence>
<dbReference type="InterPro" id="IPR015421">
    <property type="entry name" value="PyrdxlP-dep_Trfase_major"/>
</dbReference>
<name>A0A4V1NPK6_9ACTN</name>
<evidence type="ECO:0000259" key="6">
    <source>
        <dbReference type="Pfam" id="PF00155"/>
    </source>
</evidence>
<feature type="domain" description="Aminotransferase class I/classII large" evidence="6">
    <location>
        <begin position="30"/>
        <end position="384"/>
    </location>
</feature>
<dbReference type="EMBL" id="SDIF01000056">
    <property type="protein sequence ID" value="RXS65150.1"/>
    <property type="molecule type" value="Genomic_DNA"/>
</dbReference>
<proteinExistence type="inferred from homology"/>
<keyword evidence="5" id="KW-0663">Pyridoxal phosphate</keyword>
<evidence type="ECO:0000313" key="8">
    <source>
        <dbReference type="Proteomes" id="UP000289482"/>
    </source>
</evidence>
<sequence>MIPVRTARRAAALGTTVFTELTELAQRTGAINLGQGFPDTDGPRAVIDRAREALVTGANQYPPLAGTPALRSAVARQRLRRYGLSYDPADEVVVTTGATEAVTAAVLALCDPGDEIIVFDPCYDAYQASADLAGAVCRRVPLRRGVDRFGLDPADLERAVSPRTRLVLLNTPHNPTGKVFTRDELEAVAGLCRRHDLVAVTDEVYEYLTYDGTRHLSLASLPGMRERTLSVSSAGKTFSLTGWKVGWACGPAALVAAVRSVKQYLTFAGGAPLQDAVAHALDREEAWVERLCGQLQDKRDLLTTGLRRAGIEVIRAEGGYFLQADVSGTGAADAADFCRTLPLRRNVVAIPTSAFSTAGESCRHLVRFAFCKERGLLEKAAQSIAAPPMPSPPHWELI</sequence>
<dbReference type="InterPro" id="IPR051326">
    <property type="entry name" value="Kynurenine-oxoglutarate_AT"/>
</dbReference>
<dbReference type="GeneID" id="95780164"/>
<dbReference type="Gene3D" id="3.40.640.10">
    <property type="entry name" value="Type I PLP-dependent aspartate aminotransferase-like (Major domain)"/>
    <property type="match status" value="1"/>
</dbReference>
<dbReference type="InterPro" id="IPR015424">
    <property type="entry name" value="PyrdxlP-dep_Trfase"/>
</dbReference>
<keyword evidence="3 7" id="KW-0032">Aminotransferase</keyword>
<dbReference type="InterPro" id="IPR004839">
    <property type="entry name" value="Aminotransferase_I/II_large"/>
</dbReference>
<evidence type="ECO:0000256" key="2">
    <source>
        <dbReference type="ARBA" id="ARBA00007441"/>
    </source>
</evidence>
<evidence type="ECO:0000256" key="1">
    <source>
        <dbReference type="ARBA" id="ARBA00001933"/>
    </source>
</evidence>
<keyword evidence="4 7" id="KW-0808">Transferase</keyword>
<protein>
    <submittedName>
        <fullName evidence="7">Aminotransferase class I/II-fold pyridoxal phosphate-dependent enzyme</fullName>
    </submittedName>
</protein>
<dbReference type="CDD" id="cd00609">
    <property type="entry name" value="AAT_like"/>
    <property type="match status" value="1"/>
</dbReference>
<organism evidence="7 8">
    <name type="scientific">Streptomyces sioyaensis</name>
    <dbReference type="NCBI Taxonomy" id="67364"/>
    <lineage>
        <taxon>Bacteria</taxon>
        <taxon>Bacillati</taxon>
        <taxon>Actinomycetota</taxon>
        <taxon>Actinomycetes</taxon>
        <taxon>Kitasatosporales</taxon>
        <taxon>Streptomycetaceae</taxon>
        <taxon>Streptomyces</taxon>
    </lineage>
</organism>
<keyword evidence="8" id="KW-1185">Reference proteome</keyword>
<dbReference type="SUPFAM" id="SSF53383">
    <property type="entry name" value="PLP-dependent transferases"/>
    <property type="match status" value="1"/>
</dbReference>
<comment type="cofactor">
    <cofactor evidence="1">
        <name>pyridoxal 5'-phosphate</name>
        <dbReference type="ChEBI" id="CHEBI:597326"/>
    </cofactor>
</comment>
<accession>A0A4V1NPK6</accession>
<comment type="similarity">
    <text evidence="2">Belongs to the class-I pyridoxal-phosphate-dependent aminotransferase family.</text>
</comment>
<evidence type="ECO:0000256" key="3">
    <source>
        <dbReference type="ARBA" id="ARBA00022576"/>
    </source>
</evidence>
<dbReference type="GO" id="GO:0030170">
    <property type="term" value="F:pyridoxal phosphate binding"/>
    <property type="evidence" value="ECO:0007669"/>
    <property type="project" value="InterPro"/>
</dbReference>
<dbReference type="Gene3D" id="3.90.1150.10">
    <property type="entry name" value="Aspartate Aminotransferase, domain 1"/>
    <property type="match status" value="1"/>
</dbReference>
<dbReference type="PANTHER" id="PTHR43807:SF20">
    <property type="entry name" value="FI04487P"/>
    <property type="match status" value="1"/>
</dbReference>